<dbReference type="Proteomes" id="UP001642360">
    <property type="component" value="Unassembled WGS sequence"/>
</dbReference>
<keyword evidence="11" id="KW-1185">Reference proteome</keyword>
<accession>A0ABC8RFA7</accession>
<dbReference type="PROSITE" id="PS51294">
    <property type="entry name" value="HTH_MYB"/>
    <property type="match status" value="2"/>
</dbReference>
<dbReference type="InterPro" id="IPR017930">
    <property type="entry name" value="Myb_dom"/>
</dbReference>
<dbReference type="AlphaFoldDB" id="A0ABC8RFA7"/>
<dbReference type="PROSITE" id="PS50090">
    <property type="entry name" value="MYB_LIKE"/>
    <property type="match status" value="2"/>
</dbReference>
<dbReference type="InterPro" id="IPR001005">
    <property type="entry name" value="SANT/Myb"/>
</dbReference>
<gene>
    <name evidence="10" type="ORF">ILEXP_LOCUS9899</name>
</gene>
<evidence type="ECO:0000256" key="2">
    <source>
        <dbReference type="ARBA" id="ARBA00022737"/>
    </source>
</evidence>
<dbReference type="FunFam" id="1.10.10.60:FF:000394">
    <property type="entry name" value="MYB transcription factor"/>
    <property type="match status" value="1"/>
</dbReference>
<feature type="compositionally biased region" description="Polar residues" evidence="7">
    <location>
        <begin position="142"/>
        <end position="151"/>
    </location>
</feature>
<evidence type="ECO:0000313" key="10">
    <source>
        <dbReference type="EMBL" id="CAK9142245.1"/>
    </source>
</evidence>
<dbReference type="SMART" id="SM00717">
    <property type="entry name" value="SANT"/>
    <property type="match status" value="2"/>
</dbReference>
<comment type="caution">
    <text evidence="10">The sequence shown here is derived from an EMBL/GenBank/DDBJ whole genome shotgun (WGS) entry which is preliminary data.</text>
</comment>
<feature type="domain" description="Myb-like" evidence="8">
    <location>
        <begin position="9"/>
        <end position="61"/>
    </location>
</feature>
<keyword evidence="6" id="KW-0539">Nucleus</keyword>
<dbReference type="FunFam" id="1.10.10.60:FF:000158">
    <property type="entry name" value="MYB transcription factor"/>
    <property type="match status" value="1"/>
</dbReference>
<evidence type="ECO:0000313" key="11">
    <source>
        <dbReference type="Proteomes" id="UP001642360"/>
    </source>
</evidence>
<evidence type="ECO:0000256" key="7">
    <source>
        <dbReference type="SAM" id="MobiDB-lite"/>
    </source>
</evidence>
<organism evidence="10 11">
    <name type="scientific">Ilex paraguariensis</name>
    <name type="common">yerba mate</name>
    <dbReference type="NCBI Taxonomy" id="185542"/>
    <lineage>
        <taxon>Eukaryota</taxon>
        <taxon>Viridiplantae</taxon>
        <taxon>Streptophyta</taxon>
        <taxon>Embryophyta</taxon>
        <taxon>Tracheophyta</taxon>
        <taxon>Spermatophyta</taxon>
        <taxon>Magnoliopsida</taxon>
        <taxon>eudicotyledons</taxon>
        <taxon>Gunneridae</taxon>
        <taxon>Pentapetalae</taxon>
        <taxon>asterids</taxon>
        <taxon>campanulids</taxon>
        <taxon>Aquifoliales</taxon>
        <taxon>Aquifoliaceae</taxon>
        <taxon>Ilex</taxon>
    </lineage>
</organism>
<evidence type="ECO:0000256" key="4">
    <source>
        <dbReference type="ARBA" id="ARBA00023125"/>
    </source>
</evidence>
<feature type="region of interest" description="Disordered" evidence="7">
    <location>
        <begin position="133"/>
        <end position="157"/>
    </location>
</feature>
<keyword evidence="2" id="KW-0677">Repeat</keyword>
<proteinExistence type="predicted"/>
<evidence type="ECO:0000256" key="3">
    <source>
        <dbReference type="ARBA" id="ARBA00023015"/>
    </source>
</evidence>
<evidence type="ECO:0000259" key="9">
    <source>
        <dbReference type="PROSITE" id="PS51294"/>
    </source>
</evidence>
<dbReference type="Gene3D" id="1.10.10.60">
    <property type="entry name" value="Homeodomain-like"/>
    <property type="match status" value="2"/>
</dbReference>
<name>A0ABC8RFA7_9AQUA</name>
<feature type="domain" description="HTH myb-type" evidence="9">
    <location>
        <begin position="9"/>
        <end position="65"/>
    </location>
</feature>
<sequence length="351" mass="40016">MGCHSCCVKQKLRRGLWSPEEDEKLFNYITRFGVGCWSSVPKLAGLQRCGKSCRLRWINYLRPDLKRGMFSQQEEDHILGLHEALGNRWAQIAAQLPGRTDNEIKNFWNSCLKKKLIKQGIDPNTHKPLIETEARSEKDWTDNPSMESQQPKGLPDLSKTSAEMEQTFHLNTTICFDSRLTEASRDHFMSKPIYDPSYLFEFQVGNLPTQYQKSPRPYDQSHFDANLEDEFDSMPTLTSSFDHGNMADSNFSDYSTSRMSSFLSEAKESSSNSSHVNSHAMSNIVGNGSTFSWDVDNKLESLFQGQLNGIKSEEVMQSPLQEGQLHTCLSEDFSNHPLMSLSEDFSGEHHF</sequence>
<dbReference type="Pfam" id="PF00249">
    <property type="entry name" value="Myb_DNA-binding"/>
    <property type="match status" value="2"/>
</dbReference>
<comment type="subcellular location">
    <subcellularLocation>
        <location evidence="1">Nucleus</location>
    </subcellularLocation>
</comment>
<dbReference type="GO" id="GO:0005634">
    <property type="term" value="C:nucleus"/>
    <property type="evidence" value="ECO:0007669"/>
    <property type="project" value="UniProtKB-SubCell"/>
</dbReference>
<evidence type="ECO:0000256" key="5">
    <source>
        <dbReference type="ARBA" id="ARBA00023163"/>
    </source>
</evidence>
<evidence type="ECO:0000259" key="8">
    <source>
        <dbReference type="PROSITE" id="PS50090"/>
    </source>
</evidence>
<dbReference type="SUPFAM" id="SSF46689">
    <property type="entry name" value="Homeodomain-like"/>
    <property type="match status" value="1"/>
</dbReference>
<feature type="domain" description="HTH myb-type" evidence="9">
    <location>
        <begin position="66"/>
        <end position="116"/>
    </location>
</feature>
<keyword evidence="5" id="KW-0804">Transcription</keyword>
<keyword evidence="3" id="KW-0805">Transcription regulation</keyword>
<dbReference type="EMBL" id="CAUOFW020001209">
    <property type="protein sequence ID" value="CAK9142245.1"/>
    <property type="molecule type" value="Genomic_DNA"/>
</dbReference>
<evidence type="ECO:0000256" key="6">
    <source>
        <dbReference type="ARBA" id="ARBA00023242"/>
    </source>
</evidence>
<dbReference type="CDD" id="cd00167">
    <property type="entry name" value="SANT"/>
    <property type="match status" value="2"/>
</dbReference>
<feature type="domain" description="Myb-like" evidence="8">
    <location>
        <begin position="62"/>
        <end position="112"/>
    </location>
</feature>
<protein>
    <submittedName>
        <fullName evidence="10">Uncharacterized protein</fullName>
    </submittedName>
</protein>
<reference evidence="10 11" key="1">
    <citation type="submission" date="2024-02" db="EMBL/GenBank/DDBJ databases">
        <authorList>
            <person name="Vignale AGUSTIN F."/>
            <person name="Sosa J E."/>
            <person name="Modenutti C."/>
        </authorList>
    </citation>
    <scope>NUCLEOTIDE SEQUENCE [LARGE SCALE GENOMIC DNA]</scope>
</reference>
<dbReference type="PANTHER" id="PTHR47997:SF34">
    <property type="entry name" value="TRANSCRIPTION FACTOR MYB86-LIKE"/>
    <property type="match status" value="1"/>
</dbReference>
<keyword evidence="4" id="KW-0238">DNA-binding</keyword>
<dbReference type="PANTHER" id="PTHR47997">
    <property type="entry name" value="MYB DOMAIN PROTEIN 55"/>
    <property type="match status" value="1"/>
</dbReference>
<dbReference type="InterPro" id="IPR051953">
    <property type="entry name" value="Plant_SW-associated_TFs"/>
</dbReference>
<dbReference type="GO" id="GO:0000976">
    <property type="term" value="F:transcription cis-regulatory region binding"/>
    <property type="evidence" value="ECO:0007669"/>
    <property type="project" value="UniProtKB-ARBA"/>
</dbReference>
<dbReference type="InterPro" id="IPR009057">
    <property type="entry name" value="Homeodomain-like_sf"/>
</dbReference>
<evidence type="ECO:0000256" key="1">
    <source>
        <dbReference type="ARBA" id="ARBA00004123"/>
    </source>
</evidence>